<dbReference type="Proteomes" id="UP001280629">
    <property type="component" value="Unassembled WGS sequence"/>
</dbReference>
<gene>
    <name evidence="1" type="ORF">QT716_12695</name>
</gene>
<dbReference type="CDD" id="cd12208">
    <property type="entry name" value="DIP1984-like"/>
    <property type="match status" value="1"/>
</dbReference>
<comment type="caution">
    <text evidence="1">The sequence shown here is derived from an EMBL/GenBank/DDBJ whole genome shotgun (WGS) entry which is preliminary data.</text>
</comment>
<dbReference type="Pfam" id="PF20935">
    <property type="entry name" value="DUF6847"/>
    <property type="match status" value="1"/>
</dbReference>
<evidence type="ECO:0000313" key="1">
    <source>
        <dbReference type="EMBL" id="MDW0110895.1"/>
    </source>
</evidence>
<dbReference type="NCBIfam" id="NF038048">
    <property type="entry name" value="DIP1984_fam"/>
    <property type="match status" value="1"/>
</dbReference>
<reference evidence="1 2" key="1">
    <citation type="submission" date="2023-06" db="EMBL/GenBank/DDBJ databases">
        <title>Sporosarcina sp. nov., isolated from Korean traditional fermented seafood 'Jeotgal'.</title>
        <authorList>
            <person name="Yang A.-I."/>
            <person name="Shin N.-R."/>
        </authorList>
    </citation>
    <scope>NUCLEOTIDE SEQUENCE [LARGE SCALE GENOMIC DNA]</scope>
    <source>
        <strain evidence="1 2">KCTC3840</strain>
    </source>
</reference>
<evidence type="ECO:0000313" key="2">
    <source>
        <dbReference type="Proteomes" id="UP001280629"/>
    </source>
</evidence>
<dbReference type="EMBL" id="JAUBDH010000008">
    <property type="protein sequence ID" value="MDW0110895.1"/>
    <property type="molecule type" value="Genomic_DNA"/>
</dbReference>
<dbReference type="Gene3D" id="6.10.320.10">
    <property type="match status" value="1"/>
</dbReference>
<keyword evidence="2" id="KW-1185">Reference proteome</keyword>
<name>A0ABU4G1P2_9BACL</name>
<accession>A0ABU4G1P2</accession>
<dbReference type="InterPro" id="IPR047741">
    <property type="entry name" value="DIP1984-like"/>
</dbReference>
<proteinExistence type="predicted"/>
<protein>
    <submittedName>
        <fullName evidence="1">DIP1984 family protein</fullName>
    </submittedName>
</protein>
<organism evidence="1 2">
    <name type="scientific">Sporosarcina aquimarina</name>
    <dbReference type="NCBI Taxonomy" id="114975"/>
    <lineage>
        <taxon>Bacteria</taxon>
        <taxon>Bacillati</taxon>
        <taxon>Bacillota</taxon>
        <taxon>Bacilli</taxon>
        <taxon>Bacillales</taxon>
        <taxon>Caryophanaceae</taxon>
        <taxon>Sporosarcina</taxon>
    </lineage>
</organism>
<sequence>MKLAEALIARADYQKRIEQLKKRILMNLKVQEGDAPYEDPNEMLSELAEIRQELTSVIKKINRTNCEIKFDEDRTLADALTERDQLFDQRSVLTKVVDEASHQVDRYSQSEIRIISTVSVKAIQKQVDQLSKAYRELDTKIQGMNWNIDLLD</sequence>
<dbReference type="RefSeq" id="WP_317936465.1">
    <property type="nucleotide sequence ID" value="NZ_JAUBDH010000008.1"/>
</dbReference>